<evidence type="ECO:0000313" key="2">
    <source>
        <dbReference type="EMBL" id="KAL3286404.1"/>
    </source>
</evidence>
<comment type="caution">
    <text evidence="2">The sequence shown here is derived from an EMBL/GenBank/DDBJ whole genome shotgun (WGS) entry which is preliminary data.</text>
</comment>
<reference evidence="2 3" key="1">
    <citation type="journal article" date="2021" name="BMC Biol.">
        <title>Horizontally acquired antibacterial genes associated with adaptive radiation of ladybird beetles.</title>
        <authorList>
            <person name="Li H.S."/>
            <person name="Tang X.F."/>
            <person name="Huang Y.H."/>
            <person name="Xu Z.Y."/>
            <person name="Chen M.L."/>
            <person name="Du X.Y."/>
            <person name="Qiu B.Y."/>
            <person name="Chen P.T."/>
            <person name="Zhang W."/>
            <person name="Slipinski A."/>
            <person name="Escalona H.E."/>
            <person name="Waterhouse R.M."/>
            <person name="Zwick A."/>
            <person name="Pang H."/>
        </authorList>
    </citation>
    <scope>NUCLEOTIDE SEQUENCE [LARGE SCALE GENOMIC DNA]</scope>
    <source>
        <strain evidence="2">SYSU2018</strain>
    </source>
</reference>
<keyword evidence="1" id="KW-0732">Signal</keyword>
<organism evidence="2 3">
    <name type="scientific">Cryptolaemus montrouzieri</name>
    <dbReference type="NCBI Taxonomy" id="559131"/>
    <lineage>
        <taxon>Eukaryota</taxon>
        <taxon>Metazoa</taxon>
        <taxon>Ecdysozoa</taxon>
        <taxon>Arthropoda</taxon>
        <taxon>Hexapoda</taxon>
        <taxon>Insecta</taxon>
        <taxon>Pterygota</taxon>
        <taxon>Neoptera</taxon>
        <taxon>Endopterygota</taxon>
        <taxon>Coleoptera</taxon>
        <taxon>Polyphaga</taxon>
        <taxon>Cucujiformia</taxon>
        <taxon>Coccinelloidea</taxon>
        <taxon>Coccinellidae</taxon>
        <taxon>Scymninae</taxon>
        <taxon>Scymnini</taxon>
        <taxon>Cryptolaemus</taxon>
    </lineage>
</organism>
<sequence length="135" mass="14732">MVRGGPVLVWVSVCVLLVLNLDIVTTVPNERQAQELMLLDALGRRAGVGSTTEFGQLIDMLGRMIPQSCRYRGVRYECGLSISCVMGGGKPMDLCSGGMIWACCVDRDLQQQQPTPTHHSDVGVLNNASKFNIHE</sequence>
<evidence type="ECO:0000313" key="3">
    <source>
        <dbReference type="Proteomes" id="UP001516400"/>
    </source>
</evidence>
<dbReference type="Proteomes" id="UP001516400">
    <property type="component" value="Unassembled WGS sequence"/>
</dbReference>
<feature type="chain" id="PRO_5044815843" evidence="1">
    <location>
        <begin position="27"/>
        <end position="135"/>
    </location>
</feature>
<name>A0ABD2P6E4_9CUCU</name>
<evidence type="ECO:0000256" key="1">
    <source>
        <dbReference type="SAM" id="SignalP"/>
    </source>
</evidence>
<gene>
    <name evidence="2" type="ORF">HHI36_000913</name>
</gene>
<dbReference type="EMBL" id="JABFTP020000185">
    <property type="protein sequence ID" value="KAL3286404.1"/>
    <property type="molecule type" value="Genomic_DNA"/>
</dbReference>
<keyword evidence="3" id="KW-1185">Reference proteome</keyword>
<accession>A0ABD2P6E4</accession>
<proteinExistence type="predicted"/>
<dbReference type="AlphaFoldDB" id="A0ABD2P6E4"/>
<feature type="signal peptide" evidence="1">
    <location>
        <begin position="1"/>
        <end position="26"/>
    </location>
</feature>
<protein>
    <submittedName>
        <fullName evidence="2">Uncharacterized protein</fullName>
    </submittedName>
</protein>